<dbReference type="Proteomes" id="UP000775872">
    <property type="component" value="Unassembled WGS sequence"/>
</dbReference>
<feature type="compositionally biased region" description="Polar residues" evidence="1">
    <location>
        <begin position="637"/>
        <end position="647"/>
    </location>
</feature>
<sequence>MAKHGRRMTAHAQSPLALARSSLSKLAKRFHSGPGDKFRVKIPNRELVQLSDPARRLEPRDEVSLLTIHPNQGSAPLVVTAEDPLAVEPTRDVPKGPHKLPIMVVRRIGEDYTSICDENEPREALSSLNKDCLAFVITYILSSILPLREKSLPAVQKVVANNIQRLDFSELSSQPPPHQCPLSPFGGDPFYLPDGSNGCGGGCGELPGGLPGGCGSNYPDDDDSSHGADQGSNGEGGDGSQGKGKGADTNSPQFACPFFRHDPFRYEKCLKFKLSRYSDVKQHIKRYHVVDSYYCPSCMQQWKTHCEEYEAHMAAGCTKASTHKYLDKEEVEHIIGKSRVRGRTGMDNWMEMWRRLFPEDDRLVSPFLDTYFAEMANACRDRNRLKIEEKLKSWIAAGGEPTEEKMREMVTEIQDLCLNTAPAEPRVSRMPNHLYAKSTGSLSIQVQESRPRNHSDPGPSSLVVPCENHAPATAPLMYSQGSNEQYLSVPPREYRPSRNSISALPFHTQTMATQEQPFLGPRSSSFSGGFTTTNFSATTDMFNAASGLQYNEADSNLLLEEYPTMASPWGIEDSLGAAQGLGSVAGRVQLDFDPSYLQGIPPHIGPQDLLGADSGMINTSELGSIGTGNTPHLDVPSPSSSARSIQLAQPKRKASKSADAKQPTAKRGPTRYSGT</sequence>
<proteinExistence type="predicted"/>
<feature type="region of interest" description="Disordered" evidence="1">
    <location>
        <begin position="607"/>
        <end position="675"/>
    </location>
</feature>
<feature type="compositionally biased region" description="Polar residues" evidence="1">
    <location>
        <begin position="616"/>
        <end position="630"/>
    </location>
</feature>
<protein>
    <recommendedName>
        <fullName evidence="4">C2H2-type domain-containing protein</fullName>
    </recommendedName>
</protein>
<evidence type="ECO:0000256" key="1">
    <source>
        <dbReference type="SAM" id="MobiDB-lite"/>
    </source>
</evidence>
<dbReference type="AlphaFoldDB" id="A0A9N9W0N3"/>
<dbReference type="EMBL" id="CABFOC020000002">
    <property type="protein sequence ID" value="CAH0038348.1"/>
    <property type="molecule type" value="Genomic_DNA"/>
</dbReference>
<dbReference type="OrthoDB" id="4772970at2759"/>
<dbReference type="PANTHER" id="PTHR38166:SF1">
    <property type="entry name" value="C2H2-TYPE DOMAIN-CONTAINING PROTEIN"/>
    <property type="match status" value="1"/>
</dbReference>
<evidence type="ECO:0008006" key="4">
    <source>
        <dbReference type="Google" id="ProtNLM"/>
    </source>
</evidence>
<evidence type="ECO:0000313" key="3">
    <source>
        <dbReference type="Proteomes" id="UP000775872"/>
    </source>
</evidence>
<comment type="caution">
    <text evidence="2">The sequence shown here is derived from an EMBL/GenBank/DDBJ whole genome shotgun (WGS) entry which is preliminary data.</text>
</comment>
<evidence type="ECO:0000313" key="2">
    <source>
        <dbReference type="EMBL" id="CAH0038348.1"/>
    </source>
</evidence>
<feature type="compositionally biased region" description="Gly residues" evidence="1">
    <location>
        <begin position="233"/>
        <end position="244"/>
    </location>
</feature>
<dbReference type="PANTHER" id="PTHR38166">
    <property type="entry name" value="C2H2-TYPE DOMAIN-CONTAINING PROTEIN-RELATED"/>
    <property type="match status" value="1"/>
</dbReference>
<gene>
    <name evidence="2" type="ORF">CSOL1703_00003269</name>
</gene>
<organism evidence="2 3">
    <name type="scientific">Clonostachys solani</name>
    <dbReference type="NCBI Taxonomy" id="160281"/>
    <lineage>
        <taxon>Eukaryota</taxon>
        <taxon>Fungi</taxon>
        <taxon>Dikarya</taxon>
        <taxon>Ascomycota</taxon>
        <taxon>Pezizomycotina</taxon>
        <taxon>Sordariomycetes</taxon>
        <taxon>Hypocreomycetidae</taxon>
        <taxon>Hypocreales</taxon>
        <taxon>Bionectriaceae</taxon>
        <taxon>Clonostachys</taxon>
    </lineage>
</organism>
<name>A0A9N9W0N3_9HYPO</name>
<reference evidence="2" key="1">
    <citation type="submission" date="2021-10" db="EMBL/GenBank/DDBJ databases">
        <authorList>
            <person name="Piombo E."/>
        </authorList>
    </citation>
    <scope>NUCLEOTIDE SEQUENCE</scope>
</reference>
<accession>A0A9N9W0N3</accession>
<feature type="region of interest" description="Disordered" evidence="1">
    <location>
        <begin position="214"/>
        <end position="248"/>
    </location>
</feature>
<keyword evidence="3" id="KW-1185">Reference proteome</keyword>